<sequence>MDKSSEVARVTLGKLSKSIKAVMSESNKMDSQCRARDYGSPRCVIVNHSECIKCRFREEHLKAMPPGEVRKVKMHTACTDCTNDNLVALRGGTTRRMVQGLTRGVGKSLQAMRKEEAKVKILSHWSKNHPLFFFKLGSENNPKVAASSRQDAPRAAPVGATISSRQRRQAVLFRRCRRPQFQG</sequence>
<accession>A0A8T1IW99</accession>
<reference evidence="2" key="1">
    <citation type="submission" date="2018-05" db="EMBL/GenBank/DDBJ databases">
        <title>Effector identification in a new, highly contiguous assembly of the strawberry crown rot pathogen Phytophthora cactorum.</title>
        <authorList>
            <person name="Armitage A.D."/>
            <person name="Nellist C.F."/>
            <person name="Bates H."/>
            <person name="Vickerstaff R.J."/>
            <person name="Harrison R.J."/>
        </authorList>
    </citation>
    <scope>NUCLEOTIDE SEQUENCE</scope>
    <source>
        <strain evidence="2">P421</strain>
    </source>
</reference>
<protein>
    <submittedName>
        <fullName evidence="2">Uncharacterized protein</fullName>
    </submittedName>
</protein>
<organism evidence="2 3">
    <name type="scientific">Phytophthora cactorum</name>
    <dbReference type="NCBI Taxonomy" id="29920"/>
    <lineage>
        <taxon>Eukaryota</taxon>
        <taxon>Sar</taxon>
        <taxon>Stramenopiles</taxon>
        <taxon>Oomycota</taxon>
        <taxon>Peronosporomycetes</taxon>
        <taxon>Peronosporales</taxon>
        <taxon>Peronosporaceae</taxon>
        <taxon>Phytophthora</taxon>
    </lineage>
</organism>
<dbReference type="EMBL" id="RCMV01000016">
    <property type="protein sequence ID" value="KAG3228423.1"/>
    <property type="molecule type" value="Genomic_DNA"/>
</dbReference>
<dbReference type="Proteomes" id="UP000760860">
    <property type="component" value="Unassembled WGS sequence"/>
</dbReference>
<evidence type="ECO:0000313" key="2">
    <source>
        <dbReference type="EMBL" id="KAG3228423.1"/>
    </source>
</evidence>
<gene>
    <name evidence="2" type="ORF">PC129_g1060</name>
</gene>
<feature type="region of interest" description="Disordered" evidence="1">
    <location>
        <begin position="143"/>
        <end position="163"/>
    </location>
</feature>
<evidence type="ECO:0000256" key="1">
    <source>
        <dbReference type="SAM" id="MobiDB-lite"/>
    </source>
</evidence>
<name>A0A8T1IW99_9STRA</name>
<proteinExistence type="predicted"/>
<comment type="caution">
    <text evidence="2">The sequence shown here is derived from an EMBL/GenBank/DDBJ whole genome shotgun (WGS) entry which is preliminary data.</text>
</comment>
<dbReference type="AlphaFoldDB" id="A0A8T1IW99"/>
<evidence type="ECO:0000313" key="3">
    <source>
        <dbReference type="Proteomes" id="UP000760860"/>
    </source>
</evidence>